<dbReference type="AlphaFoldDB" id="A0A7R9JDN1"/>
<name>A0A7R9JDN1_TIMCA</name>
<evidence type="ECO:0000313" key="1">
    <source>
        <dbReference type="EMBL" id="CAD7577042.1"/>
    </source>
</evidence>
<organism evidence="1">
    <name type="scientific">Timema californicum</name>
    <name type="common">California timema</name>
    <name type="synonym">Walking stick</name>
    <dbReference type="NCBI Taxonomy" id="61474"/>
    <lineage>
        <taxon>Eukaryota</taxon>
        <taxon>Metazoa</taxon>
        <taxon>Ecdysozoa</taxon>
        <taxon>Arthropoda</taxon>
        <taxon>Hexapoda</taxon>
        <taxon>Insecta</taxon>
        <taxon>Pterygota</taxon>
        <taxon>Neoptera</taxon>
        <taxon>Polyneoptera</taxon>
        <taxon>Phasmatodea</taxon>
        <taxon>Timematodea</taxon>
        <taxon>Timematoidea</taxon>
        <taxon>Timematidae</taxon>
        <taxon>Timema</taxon>
    </lineage>
</organism>
<accession>A0A7R9JDN1</accession>
<protein>
    <submittedName>
        <fullName evidence="1">(California timema) hypothetical protein</fullName>
    </submittedName>
</protein>
<proteinExistence type="predicted"/>
<gene>
    <name evidence="1" type="ORF">TCMB3V08_LOCUS9598</name>
</gene>
<dbReference type="EMBL" id="OE185026">
    <property type="protein sequence ID" value="CAD7577042.1"/>
    <property type="molecule type" value="Genomic_DNA"/>
</dbReference>
<sequence>MGQFPMRERPIPFEFSLSCSAKAQLISTTSALPEMFGSGEPFDDACAVEPEASRQATLAVVRRFEITR</sequence>
<reference evidence="1" key="1">
    <citation type="submission" date="2020-11" db="EMBL/GenBank/DDBJ databases">
        <authorList>
            <person name="Tran Van P."/>
        </authorList>
    </citation>
    <scope>NUCLEOTIDE SEQUENCE</scope>
</reference>